<organism evidence="1 2">
    <name type="scientific">Elysia marginata</name>
    <dbReference type="NCBI Taxonomy" id="1093978"/>
    <lineage>
        <taxon>Eukaryota</taxon>
        <taxon>Metazoa</taxon>
        <taxon>Spiralia</taxon>
        <taxon>Lophotrochozoa</taxon>
        <taxon>Mollusca</taxon>
        <taxon>Gastropoda</taxon>
        <taxon>Heterobranchia</taxon>
        <taxon>Euthyneura</taxon>
        <taxon>Panpulmonata</taxon>
        <taxon>Sacoglossa</taxon>
        <taxon>Placobranchoidea</taxon>
        <taxon>Plakobranchidae</taxon>
        <taxon>Elysia</taxon>
    </lineage>
</organism>
<dbReference type="AlphaFoldDB" id="A0AAV4IBW0"/>
<keyword evidence="2" id="KW-1185">Reference proteome</keyword>
<accession>A0AAV4IBW0</accession>
<name>A0AAV4IBW0_9GAST</name>
<proteinExistence type="predicted"/>
<protein>
    <submittedName>
        <fullName evidence="1">Uncharacterized protein</fullName>
    </submittedName>
</protein>
<dbReference type="Proteomes" id="UP000762676">
    <property type="component" value="Unassembled WGS sequence"/>
</dbReference>
<dbReference type="EMBL" id="BMAT01006161">
    <property type="protein sequence ID" value="GFS07375.1"/>
    <property type="molecule type" value="Genomic_DNA"/>
</dbReference>
<sequence length="93" mass="10375">MERAEGFLSCWPQGRRNVSASRCPSPAVLPFPAVPSFSAFPEGSCPGGFRQWGYGHWSWIRLRCGSWWVSNILTGFNKSKVSPFPWARQGGRG</sequence>
<gene>
    <name evidence="1" type="ORF">ElyMa_002987600</name>
</gene>
<evidence type="ECO:0000313" key="2">
    <source>
        <dbReference type="Proteomes" id="UP000762676"/>
    </source>
</evidence>
<reference evidence="1 2" key="1">
    <citation type="journal article" date="2021" name="Elife">
        <title>Chloroplast acquisition without the gene transfer in kleptoplastic sea slugs, Plakobranchus ocellatus.</title>
        <authorList>
            <person name="Maeda T."/>
            <person name="Takahashi S."/>
            <person name="Yoshida T."/>
            <person name="Shimamura S."/>
            <person name="Takaki Y."/>
            <person name="Nagai Y."/>
            <person name="Toyoda A."/>
            <person name="Suzuki Y."/>
            <person name="Arimoto A."/>
            <person name="Ishii H."/>
            <person name="Satoh N."/>
            <person name="Nishiyama T."/>
            <person name="Hasebe M."/>
            <person name="Maruyama T."/>
            <person name="Minagawa J."/>
            <person name="Obokata J."/>
            <person name="Shigenobu S."/>
        </authorList>
    </citation>
    <scope>NUCLEOTIDE SEQUENCE [LARGE SCALE GENOMIC DNA]</scope>
</reference>
<evidence type="ECO:0000313" key="1">
    <source>
        <dbReference type="EMBL" id="GFS07375.1"/>
    </source>
</evidence>
<comment type="caution">
    <text evidence="1">The sequence shown here is derived from an EMBL/GenBank/DDBJ whole genome shotgun (WGS) entry which is preliminary data.</text>
</comment>